<evidence type="ECO:0000256" key="3">
    <source>
        <dbReference type="ARBA" id="ARBA00015771"/>
    </source>
</evidence>
<dbReference type="GO" id="GO:0005525">
    <property type="term" value="F:GTP binding"/>
    <property type="evidence" value="ECO:0007669"/>
    <property type="project" value="UniProtKB-KW"/>
</dbReference>
<dbReference type="InterPro" id="IPR039093">
    <property type="entry name" value="XRP2"/>
</dbReference>
<proteinExistence type="inferred from homology"/>
<name>F2UMN2_SALR5</name>
<dbReference type="FunCoup" id="F2UMN2">
    <property type="interactions" value="499"/>
</dbReference>
<dbReference type="GO" id="GO:0006892">
    <property type="term" value="P:post-Golgi vesicle-mediated transport"/>
    <property type="evidence" value="ECO:0007669"/>
    <property type="project" value="TreeGrafter"/>
</dbReference>
<dbReference type="Pfam" id="PF07986">
    <property type="entry name" value="TBCC"/>
    <property type="match status" value="1"/>
</dbReference>
<evidence type="ECO:0000256" key="10">
    <source>
        <dbReference type="ARBA" id="ARBA00023139"/>
    </source>
</evidence>
<keyword evidence="5" id="KW-1003">Cell membrane</keyword>
<evidence type="ECO:0000256" key="11">
    <source>
        <dbReference type="ARBA" id="ARBA00023288"/>
    </source>
</evidence>
<evidence type="ECO:0000259" key="13">
    <source>
        <dbReference type="PROSITE" id="PS51329"/>
    </source>
</evidence>
<dbReference type="InterPro" id="IPR036850">
    <property type="entry name" value="NDK-like_dom_sf"/>
</dbReference>
<evidence type="ECO:0000256" key="12">
    <source>
        <dbReference type="PIRSR" id="PIRSR037947-1"/>
    </source>
</evidence>
<dbReference type="InterPro" id="IPR006599">
    <property type="entry name" value="CARP_motif"/>
</dbReference>
<dbReference type="InParanoid" id="F2UMN2"/>
<evidence type="ECO:0000256" key="7">
    <source>
        <dbReference type="ARBA" id="ARBA00022741"/>
    </source>
</evidence>
<evidence type="ECO:0000256" key="1">
    <source>
        <dbReference type="ARBA" id="ARBA00004342"/>
    </source>
</evidence>
<dbReference type="Proteomes" id="UP000007799">
    <property type="component" value="Unassembled WGS sequence"/>
</dbReference>
<organism evidence="14 15">
    <name type="scientific">Salpingoeca rosetta (strain ATCC 50818 / BSB-021)</name>
    <dbReference type="NCBI Taxonomy" id="946362"/>
    <lineage>
        <taxon>Eukaryota</taxon>
        <taxon>Choanoflagellata</taxon>
        <taxon>Craspedida</taxon>
        <taxon>Salpingoecidae</taxon>
        <taxon>Salpingoeca</taxon>
    </lineage>
</organism>
<evidence type="ECO:0000256" key="9">
    <source>
        <dbReference type="ARBA" id="ARBA00023136"/>
    </source>
</evidence>
<keyword evidence="8 12" id="KW-0342">GTP-binding</keyword>
<dbReference type="RefSeq" id="XP_004989704.1">
    <property type="nucleotide sequence ID" value="XM_004989647.1"/>
</dbReference>
<keyword evidence="9" id="KW-0472">Membrane</keyword>
<dbReference type="eggNOG" id="KOG2512">
    <property type="taxonomic scope" value="Eukaryota"/>
</dbReference>
<keyword evidence="4" id="KW-0343">GTPase activation</keyword>
<dbReference type="STRING" id="946362.F2UMN2"/>
<evidence type="ECO:0000256" key="6">
    <source>
        <dbReference type="ARBA" id="ARBA00022707"/>
    </source>
</evidence>
<dbReference type="PROSITE" id="PS51329">
    <property type="entry name" value="C_CAP_COFACTOR_C"/>
    <property type="match status" value="1"/>
</dbReference>
<keyword evidence="6" id="KW-0519">Myristate</keyword>
<keyword evidence="15" id="KW-1185">Reference proteome</keyword>
<feature type="binding site" evidence="12">
    <location>
        <begin position="93"/>
        <end position="94"/>
    </location>
    <ligand>
        <name>GTP</name>
        <dbReference type="ChEBI" id="CHEBI:37565"/>
    </ligand>
</feature>
<dbReference type="EMBL" id="GL832982">
    <property type="protein sequence ID" value="EGD78381.1"/>
    <property type="molecule type" value="Genomic_DNA"/>
</dbReference>
<protein>
    <recommendedName>
        <fullName evidence="3">Protein XRP2</fullName>
    </recommendedName>
</protein>
<dbReference type="PANTHER" id="PTHR15440">
    <property type="entry name" value="XRP2 PROTEIN"/>
    <property type="match status" value="1"/>
</dbReference>
<keyword evidence="10" id="KW-0564">Palmitate</keyword>
<dbReference type="GO" id="GO:0005096">
    <property type="term" value="F:GTPase activator activity"/>
    <property type="evidence" value="ECO:0007669"/>
    <property type="project" value="UniProtKB-KW"/>
</dbReference>
<evidence type="ECO:0000256" key="2">
    <source>
        <dbReference type="ARBA" id="ARBA00008848"/>
    </source>
</evidence>
<dbReference type="GO" id="GO:1990075">
    <property type="term" value="C:periciliary membrane compartment"/>
    <property type="evidence" value="ECO:0007669"/>
    <property type="project" value="TreeGrafter"/>
</dbReference>
<accession>F2UMN2</accession>
<dbReference type="InterPro" id="IPR016098">
    <property type="entry name" value="CAP/MinC_C"/>
</dbReference>
<reference evidence="14" key="1">
    <citation type="submission" date="2009-08" db="EMBL/GenBank/DDBJ databases">
        <title>Annotation of Salpingoeca rosetta.</title>
        <authorList>
            <consortium name="The Broad Institute Genome Sequencing Platform"/>
            <person name="Russ C."/>
            <person name="Cuomo C."/>
            <person name="Burger G."/>
            <person name="Gray M.W."/>
            <person name="Holland P.W.H."/>
            <person name="King N."/>
            <person name="Lang F.B.F."/>
            <person name="Roger A.J."/>
            <person name="Ruiz-Trillo I."/>
            <person name="Young S.K."/>
            <person name="Zeng Q."/>
            <person name="Gargeya S."/>
            <person name="Alvarado L."/>
            <person name="Berlin A."/>
            <person name="Chapman S.B."/>
            <person name="Chen Z."/>
            <person name="Freedman E."/>
            <person name="Gellesch M."/>
            <person name="Goldberg J."/>
            <person name="Griggs A."/>
            <person name="Gujja S."/>
            <person name="Heilman E."/>
            <person name="Heiman D."/>
            <person name="Howarth C."/>
            <person name="Mehta T."/>
            <person name="Neiman D."/>
            <person name="Pearson M."/>
            <person name="Roberts A."/>
            <person name="Saif S."/>
            <person name="Shea T."/>
            <person name="Shenoy N."/>
            <person name="Sisk P."/>
            <person name="Stolte C."/>
            <person name="Sykes S."/>
            <person name="White J."/>
            <person name="Yandava C."/>
            <person name="Haas B."/>
            <person name="Nusbaum C."/>
            <person name="Birren B."/>
        </authorList>
    </citation>
    <scope>NUCLEOTIDE SEQUENCE</scope>
    <source>
        <strain evidence="14">ATCC 50818</strain>
    </source>
</reference>
<dbReference type="AlphaFoldDB" id="F2UMN2"/>
<dbReference type="Gene3D" id="2.160.20.70">
    <property type="match status" value="1"/>
</dbReference>
<keyword evidence="11" id="KW-0449">Lipoprotein</keyword>
<dbReference type="OrthoDB" id="194775at2759"/>
<comment type="similarity">
    <text evidence="2">Belongs to the TBCC family.</text>
</comment>
<gene>
    <name evidence="14" type="ORF">PTSG_09449</name>
</gene>
<feature type="binding site" evidence="12">
    <location>
        <begin position="110"/>
        <end position="113"/>
    </location>
    <ligand>
        <name>GTP</name>
        <dbReference type="ChEBI" id="CHEBI:37565"/>
    </ligand>
</feature>
<evidence type="ECO:0000256" key="8">
    <source>
        <dbReference type="ARBA" id="ARBA00023134"/>
    </source>
</evidence>
<dbReference type="PANTHER" id="PTHR15440:SF0">
    <property type="entry name" value="PROTEIN XRP2"/>
    <property type="match status" value="1"/>
</dbReference>
<dbReference type="GeneID" id="16070255"/>
<evidence type="ECO:0000256" key="4">
    <source>
        <dbReference type="ARBA" id="ARBA00022468"/>
    </source>
</evidence>
<keyword evidence="7 12" id="KW-0547">Nucleotide-binding</keyword>
<dbReference type="GO" id="GO:0005929">
    <property type="term" value="C:cilium"/>
    <property type="evidence" value="ECO:0007669"/>
    <property type="project" value="TreeGrafter"/>
</dbReference>
<evidence type="ECO:0000256" key="5">
    <source>
        <dbReference type="ARBA" id="ARBA00022475"/>
    </source>
</evidence>
<dbReference type="InterPro" id="IPR012945">
    <property type="entry name" value="Tubulin-bd_cofactor_C_dom"/>
</dbReference>
<dbReference type="Gene3D" id="3.30.70.141">
    <property type="entry name" value="Nucleoside diphosphate kinase-like domain"/>
    <property type="match status" value="1"/>
</dbReference>
<dbReference type="InterPro" id="IPR017901">
    <property type="entry name" value="C-CAP_CF_C-like"/>
</dbReference>
<dbReference type="SMART" id="SM00673">
    <property type="entry name" value="CARP"/>
    <property type="match status" value="2"/>
</dbReference>
<evidence type="ECO:0000313" key="14">
    <source>
        <dbReference type="EMBL" id="EGD78381.1"/>
    </source>
</evidence>
<dbReference type="KEGG" id="sre:PTSG_09449"/>
<comment type="subcellular location">
    <subcellularLocation>
        <location evidence="1">Cell membrane</location>
        <topology evidence="1">Lipid-anchor</topology>
        <orientation evidence="1">Cytoplasmic side</orientation>
    </subcellularLocation>
</comment>
<evidence type="ECO:0000313" key="15">
    <source>
        <dbReference type="Proteomes" id="UP000007799"/>
    </source>
</evidence>
<sequence>MGCVFGRMGASGDAGEPQHKVYSWDKREAKDLSQLQFKDLKGEVKGKQSGDIGKEQFQIDNCEDCSLFLFDTSAAVTIDDCKNCDIFVGPVQGSIFIRNCHNCRVVGVCQQFRTRDCTNIASALCCQTLPIIESSTGMSFFCFRGNYFALSGQMAASDISEYNNNWSRIHDFTKNKETPNFQISPEAPLWLETFYAKAAEAVPSVAVDTDPAQATVPITTQPGKPASSENVLVILFPPATKKARKFCRSIHAAQGLSLIQTREVPMEASDVSRVLHSSDTEALASAATGSVVSFEIGGETAESFVQSTLQELGLLDNAYVSTDSSSPDKDMAAFYLHADSIRKI</sequence>
<dbReference type="PIRSF" id="PIRSF037947">
    <property type="entry name" value="Protein_XRP2"/>
    <property type="match status" value="1"/>
</dbReference>
<feature type="domain" description="C-CAP/cofactor C-like" evidence="13">
    <location>
        <begin position="17"/>
        <end position="174"/>
    </location>
</feature>